<dbReference type="EMBL" id="LSFL01000035">
    <property type="protein sequence ID" value="OBY63203.1"/>
    <property type="molecule type" value="Genomic_DNA"/>
</dbReference>
<evidence type="ECO:0000313" key="2">
    <source>
        <dbReference type="EMBL" id="OBY63203.1"/>
    </source>
</evidence>
<accession>A0A1B8TU66</accession>
<dbReference type="AlphaFoldDB" id="A0A1B8TU66"/>
<dbReference type="PROSITE" id="PS51257">
    <property type="entry name" value="PROKAR_LIPOPROTEIN"/>
    <property type="match status" value="1"/>
</dbReference>
<evidence type="ECO:0000313" key="3">
    <source>
        <dbReference type="Proteomes" id="UP000092612"/>
    </source>
</evidence>
<proteinExistence type="predicted"/>
<gene>
    <name evidence="2" type="ORF">LPB301_10230</name>
</gene>
<keyword evidence="3" id="KW-1185">Reference proteome</keyword>
<reference evidence="3" key="1">
    <citation type="submission" date="2016-02" db="EMBL/GenBank/DDBJ databases">
        <title>Paenibacillus sp. LPB0068, isolated from Crassostrea gigas.</title>
        <authorList>
            <person name="Shin S.-K."/>
            <person name="Yi H."/>
        </authorList>
    </citation>
    <scope>NUCLEOTIDE SEQUENCE [LARGE SCALE GENOMIC DNA]</scope>
    <source>
        <strain evidence="3">KCTC 23969</strain>
    </source>
</reference>
<evidence type="ECO:0008006" key="4">
    <source>
        <dbReference type="Google" id="ProtNLM"/>
    </source>
</evidence>
<feature type="chain" id="PRO_5008615579" description="Lipocalin-like domain-containing protein" evidence="1">
    <location>
        <begin position="23"/>
        <end position="234"/>
    </location>
</feature>
<sequence length="234" mass="26520">MHYKNFIILLFTAMLFSCESNTNDENITIDPDNLLLGNWVNPEYENETTTFKRSSVLPDESYGITFKKTGEFIERTSGWCGTPPLSYFNVDGSFTLENDVINISTTSYPSFYGWKIVEITETNLVVKRELTEQEIEHRALMDLFSEISNLAYSEPCSNANNWAFTAFGAKACGGPQGYLPYSKNIDVASFLQKIKTYTEAEKAFNIKWGIISDCSIISPPKQVECRNGYPTLTY</sequence>
<comment type="caution">
    <text evidence="2">The sequence shown here is derived from an EMBL/GenBank/DDBJ whole genome shotgun (WGS) entry which is preliminary data.</text>
</comment>
<organism evidence="2 3">
    <name type="scientific">Polaribacter reichenbachii</name>
    <dbReference type="NCBI Taxonomy" id="996801"/>
    <lineage>
        <taxon>Bacteria</taxon>
        <taxon>Pseudomonadati</taxon>
        <taxon>Bacteroidota</taxon>
        <taxon>Flavobacteriia</taxon>
        <taxon>Flavobacteriales</taxon>
        <taxon>Flavobacteriaceae</taxon>
    </lineage>
</organism>
<evidence type="ECO:0000256" key="1">
    <source>
        <dbReference type="SAM" id="SignalP"/>
    </source>
</evidence>
<dbReference type="Proteomes" id="UP000092612">
    <property type="component" value="Unassembled WGS sequence"/>
</dbReference>
<dbReference type="STRING" id="996801.BW723_05480"/>
<protein>
    <recommendedName>
        <fullName evidence="4">Lipocalin-like domain-containing protein</fullName>
    </recommendedName>
</protein>
<keyword evidence="1" id="KW-0732">Signal</keyword>
<dbReference type="OrthoDB" id="5526158at2"/>
<feature type="signal peptide" evidence="1">
    <location>
        <begin position="1"/>
        <end position="22"/>
    </location>
</feature>
<dbReference type="RefSeq" id="WP_083139757.1">
    <property type="nucleotide sequence ID" value="NZ_CP019337.1"/>
</dbReference>
<name>A0A1B8TU66_9FLAO</name>